<dbReference type="GO" id="GO:0008195">
    <property type="term" value="F:phosphatidate phosphatase activity"/>
    <property type="evidence" value="ECO:0007669"/>
    <property type="project" value="InterPro"/>
</dbReference>
<evidence type="ECO:0000313" key="4">
    <source>
        <dbReference type="Proteomes" id="UP001241110"/>
    </source>
</evidence>
<evidence type="ECO:0000256" key="1">
    <source>
        <dbReference type="SAM" id="MobiDB-lite"/>
    </source>
</evidence>
<evidence type="ECO:0000313" key="3">
    <source>
        <dbReference type="EMBL" id="MDJ1480038.1"/>
    </source>
</evidence>
<dbReference type="PANTHER" id="PTHR28208">
    <property type="entry name" value="PHOSPHATIDATE PHOSPHATASE APP1"/>
    <property type="match status" value="1"/>
</dbReference>
<protein>
    <submittedName>
        <fullName evidence="3">DUF2183 domain-containing protein</fullName>
    </submittedName>
</protein>
<dbReference type="EMBL" id="JASJOS010000002">
    <property type="protein sequence ID" value="MDJ1480038.1"/>
    <property type="molecule type" value="Genomic_DNA"/>
</dbReference>
<feature type="domain" description="Phosphatidate phosphatase APP1 catalytic" evidence="2">
    <location>
        <begin position="159"/>
        <end position="314"/>
    </location>
</feature>
<dbReference type="Proteomes" id="UP001241110">
    <property type="component" value="Unassembled WGS sequence"/>
</dbReference>
<dbReference type="RefSeq" id="WP_313976606.1">
    <property type="nucleotide sequence ID" value="NZ_JASJOS010000002.1"/>
</dbReference>
<dbReference type="Pfam" id="PF09949">
    <property type="entry name" value="APP1_cat"/>
    <property type="match status" value="1"/>
</dbReference>
<dbReference type="InterPro" id="IPR052935">
    <property type="entry name" value="Mg2+_PAP"/>
</dbReference>
<dbReference type="AlphaFoldDB" id="A0AAE3QNY7"/>
<proteinExistence type="predicted"/>
<organism evidence="3 4">
    <name type="scientific">Xanthocytophaga flava</name>
    <dbReference type="NCBI Taxonomy" id="3048013"/>
    <lineage>
        <taxon>Bacteria</taxon>
        <taxon>Pseudomonadati</taxon>
        <taxon>Bacteroidota</taxon>
        <taxon>Cytophagia</taxon>
        <taxon>Cytophagales</taxon>
        <taxon>Rhodocytophagaceae</taxon>
        <taxon>Xanthocytophaga</taxon>
    </lineage>
</organism>
<dbReference type="PANTHER" id="PTHR28208:SF3">
    <property type="entry name" value="PHOSPHATIDATE PHOSPHATASE APP1"/>
    <property type="match status" value="1"/>
</dbReference>
<feature type="region of interest" description="Disordered" evidence="1">
    <location>
        <begin position="368"/>
        <end position="391"/>
    </location>
</feature>
<accession>A0AAE3QNY7</accession>
<name>A0AAE3QNY7_9BACT</name>
<dbReference type="InterPro" id="IPR019236">
    <property type="entry name" value="APP1_cat"/>
</dbReference>
<reference evidence="3" key="1">
    <citation type="submission" date="2023-05" db="EMBL/GenBank/DDBJ databases">
        <authorList>
            <person name="Zhang X."/>
        </authorList>
    </citation>
    <scope>NUCLEOTIDE SEQUENCE</scope>
    <source>
        <strain evidence="3">YF14B1</strain>
    </source>
</reference>
<evidence type="ECO:0000259" key="2">
    <source>
        <dbReference type="Pfam" id="PF09949"/>
    </source>
</evidence>
<comment type="caution">
    <text evidence="3">The sequence shown here is derived from an EMBL/GenBank/DDBJ whole genome shotgun (WGS) entry which is preliminary data.</text>
</comment>
<sequence length="391" mass="44186">MSSVKNAFFNLLGVIEEGFDAVRNRFRKPLQKIKGIRIVPYKGFSNGTSLFLKGRVIRNPFTFTPRDKASRWHNLRDTYRRFSTHEMAGIQVELRWNESLHIATTDEEGYFTFQLEDLPQSESSVMIWGKLELRLVTQTADEPTITTADILIPPASAQFGVISDIDDTVLVSNATHKLRMAKLAFFHNARTRLPFEGVASFYQALQKGTSAGAFNPIFYVSSSPWNLFDMLTEFFTWQKIPQGPLMLKDIGISRTQVGGASHHTHKLAQIELIMRMYPNLPFILIGDSGQHDPEIYRQVVLDYPGRILAIYIRDVSKDKRDLEVETIISSIANSSVPMFLIPDTEAAAQHAAANGWIAREEIAEVKEEISETKKDVSPSFLQPGNMTEEEG</sequence>
<gene>
    <name evidence="3" type="ORF">QNI16_06035</name>
</gene>